<evidence type="ECO:0000313" key="3">
    <source>
        <dbReference type="Proteomes" id="UP000038010"/>
    </source>
</evidence>
<dbReference type="Gene3D" id="3.40.630.30">
    <property type="match status" value="1"/>
</dbReference>
<dbReference type="InterPro" id="IPR013653">
    <property type="entry name" value="GCN5-like_dom"/>
</dbReference>
<dbReference type="OrthoDB" id="61870at2759"/>
<dbReference type="Proteomes" id="UP000038010">
    <property type="component" value="Unassembled WGS sequence"/>
</dbReference>
<gene>
    <name evidence="2" type="ORF">AB675_6949</name>
</gene>
<dbReference type="EMBL" id="LFJN01000005">
    <property type="protein sequence ID" value="KPI43496.1"/>
    <property type="molecule type" value="Genomic_DNA"/>
</dbReference>
<accession>A0A0N1P1A3</accession>
<protein>
    <recommendedName>
        <fullName evidence="1">GCN5-related N-acetyltransferase Rv2170-like domain-containing protein</fullName>
    </recommendedName>
</protein>
<dbReference type="RefSeq" id="XP_018003459.1">
    <property type="nucleotide sequence ID" value="XM_018147278.1"/>
</dbReference>
<keyword evidence="3" id="KW-1185">Reference proteome</keyword>
<dbReference type="InterPro" id="IPR053225">
    <property type="entry name" value="Acyl-CoA_N-acyltransferase"/>
</dbReference>
<dbReference type="STRING" id="1664694.A0A0N1P1A3"/>
<comment type="caution">
    <text evidence="2">The sequence shown here is derived from an EMBL/GenBank/DDBJ whole genome shotgun (WGS) entry which is preliminary data.</text>
</comment>
<evidence type="ECO:0000313" key="2">
    <source>
        <dbReference type="EMBL" id="KPI43496.1"/>
    </source>
</evidence>
<reference evidence="2 3" key="1">
    <citation type="submission" date="2015-06" db="EMBL/GenBank/DDBJ databases">
        <title>Draft genome of the ant-associated black yeast Phialophora attae CBS 131958.</title>
        <authorList>
            <person name="Moreno L.F."/>
            <person name="Stielow B.J."/>
            <person name="de Hoog S."/>
            <person name="Vicente V.A."/>
            <person name="Weiss V.A."/>
            <person name="de Vries M."/>
            <person name="Cruz L.M."/>
            <person name="Souza E.M."/>
        </authorList>
    </citation>
    <scope>NUCLEOTIDE SEQUENCE [LARGE SCALE GENOMIC DNA]</scope>
    <source>
        <strain evidence="2 3">CBS 131958</strain>
    </source>
</reference>
<dbReference type="PANTHER" id="PTHR20958">
    <property type="entry name" value="GLYCINE N-ACYLTRANSFERASE-LIKE PROTEIN"/>
    <property type="match status" value="1"/>
</dbReference>
<dbReference type="VEuPathDB" id="FungiDB:AB675_6949"/>
<dbReference type="SUPFAM" id="SSF55729">
    <property type="entry name" value="Acyl-CoA N-acyltransferases (Nat)"/>
    <property type="match status" value="1"/>
</dbReference>
<organism evidence="2 3">
    <name type="scientific">Cyphellophora attinorum</name>
    <dbReference type="NCBI Taxonomy" id="1664694"/>
    <lineage>
        <taxon>Eukaryota</taxon>
        <taxon>Fungi</taxon>
        <taxon>Dikarya</taxon>
        <taxon>Ascomycota</taxon>
        <taxon>Pezizomycotina</taxon>
        <taxon>Eurotiomycetes</taxon>
        <taxon>Chaetothyriomycetidae</taxon>
        <taxon>Chaetothyriales</taxon>
        <taxon>Cyphellophoraceae</taxon>
        <taxon>Cyphellophora</taxon>
    </lineage>
</organism>
<feature type="domain" description="GCN5-related N-acetyltransferase Rv2170-like" evidence="1">
    <location>
        <begin position="284"/>
        <end position="328"/>
    </location>
</feature>
<name>A0A0N1P1A3_9EURO</name>
<dbReference type="GO" id="GO:0016747">
    <property type="term" value="F:acyltransferase activity, transferring groups other than amino-acyl groups"/>
    <property type="evidence" value="ECO:0007669"/>
    <property type="project" value="InterPro"/>
</dbReference>
<dbReference type="Pfam" id="PF08445">
    <property type="entry name" value="FR47"/>
    <property type="match status" value="1"/>
</dbReference>
<evidence type="ECO:0000259" key="1">
    <source>
        <dbReference type="Pfam" id="PF08445"/>
    </source>
</evidence>
<dbReference type="GeneID" id="28739157"/>
<dbReference type="AlphaFoldDB" id="A0A0N1P1A3"/>
<dbReference type="InterPro" id="IPR016181">
    <property type="entry name" value="Acyl_CoA_acyltransferase"/>
</dbReference>
<proteinExistence type="predicted"/>
<dbReference type="PANTHER" id="PTHR20958:SF6">
    <property type="entry name" value="GLYCINE N-ACYLTRANSFERASE-LIKE PROTEIN"/>
    <property type="match status" value="1"/>
</dbReference>
<sequence length="404" mass="44936">MAATSVSAPKHPNITADFLDHSQKLQLLHNKLNPLLPYTITLSRWIQFHHRKPSPTSQTFIALTNTDDSSSRITDWLSQPSHSPSPPAAEPWLAAHIDLAPAGQTQVIVFASWEIPFDQRTPFTNPPPSPITSPPTPFIPSPTHAALLHALLTHLADRLIPQRPTSPPEDWIWLRDNKKYLSQPYSPNKVLFGSVHSVLVPYFEANGVARRDGMYVKVVMPPQIGSAVDGEGYRLPDGYSFGTLTTSELQTVLDRSPIPRTLTTLKAITNLGIYYHDPSVNDNTSSECIAWAFLGKDGSLSSMHVEPAHRGKGLATLLGRALLPKIEQTFRLSTSDPVSERTVADDRERVESTQWYGHADVDTANTSSRRVMEKLGGRVWWGVQWIEIDVPVILKALQQHVEQQ</sequence>